<dbReference type="PROSITE" id="PS50975">
    <property type="entry name" value="ATP_GRASP"/>
    <property type="match status" value="1"/>
</dbReference>
<evidence type="ECO:0000256" key="7">
    <source>
        <dbReference type="ARBA" id="ARBA00022598"/>
    </source>
</evidence>
<dbReference type="EC" id="6.3.2.4" evidence="18"/>
<dbReference type="GO" id="GO:0008716">
    <property type="term" value="F:D-alanine-D-alanine ligase activity"/>
    <property type="evidence" value="ECO:0007669"/>
    <property type="project" value="UniProtKB-UniRule"/>
</dbReference>
<dbReference type="STRING" id="134287.A35E_00476"/>
<dbReference type="NCBIfam" id="NF002525">
    <property type="entry name" value="PRK01966.1-1"/>
    <property type="match status" value="1"/>
</dbReference>
<dbReference type="GO" id="GO:0005829">
    <property type="term" value="C:cytosol"/>
    <property type="evidence" value="ECO:0007669"/>
    <property type="project" value="TreeGrafter"/>
</dbReference>
<evidence type="ECO:0000256" key="16">
    <source>
        <dbReference type="ARBA" id="ARBA00047614"/>
    </source>
</evidence>
<evidence type="ECO:0000256" key="3">
    <source>
        <dbReference type="ARBA" id="ARBA00004496"/>
    </source>
</evidence>
<evidence type="ECO:0000256" key="14">
    <source>
        <dbReference type="ARBA" id="ARBA00023211"/>
    </source>
</evidence>
<dbReference type="FunFam" id="3.30.1490.20:FF:000007">
    <property type="entry name" value="D-alanine--D-alanine ligase"/>
    <property type="match status" value="1"/>
</dbReference>
<dbReference type="Pfam" id="PF01820">
    <property type="entry name" value="Dala_Dala_lig_N"/>
    <property type="match status" value="1"/>
</dbReference>
<dbReference type="FunFam" id="3.30.470.20:FF:000008">
    <property type="entry name" value="D-alanine--D-alanine ligase"/>
    <property type="match status" value="1"/>
</dbReference>
<dbReference type="InterPro" id="IPR011095">
    <property type="entry name" value="Dala_Dala_lig_C"/>
</dbReference>
<feature type="binding site" evidence="20">
    <location>
        <begin position="189"/>
        <end position="191"/>
    </location>
    <ligand>
        <name>ATP</name>
        <dbReference type="ChEBI" id="CHEBI:30616"/>
    </ligand>
</feature>
<dbReference type="PIRSF" id="PIRSF039102">
    <property type="entry name" value="Ddl/VanB"/>
    <property type="match status" value="1"/>
</dbReference>
<dbReference type="EMBL" id="CP003547">
    <property type="protein sequence ID" value="AFP85766.1"/>
    <property type="molecule type" value="Genomic_DNA"/>
</dbReference>
<gene>
    <name evidence="18" type="primary">ddl</name>
    <name evidence="24" type="ORF">A35E_00476</name>
</gene>
<keyword evidence="11 21" id="KW-0460">Magnesium</keyword>
<evidence type="ECO:0000256" key="4">
    <source>
        <dbReference type="ARBA" id="ARBA00004752"/>
    </source>
</evidence>
<evidence type="ECO:0000256" key="20">
    <source>
        <dbReference type="PIRSR" id="PIRSR039102-2"/>
    </source>
</evidence>
<dbReference type="InterPro" id="IPR013815">
    <property type="entry name" value="ATP_grasp_subdomain_1"/>
</dbReference>
<evidence type="ECO:0000256" key="19">
    <source>
        <dbReference type="PIRSR" id="PIRSR039102-1"/>
    </source>
</evidence>
<dbReference type="GO" id="GO:0008360">
    <property type="term" value="P:regulation of cell shape"/>
    <property type="evidence" value="ECO:0007669"/>
    <property type="project" value="UniProtKB-KW"/>
</dbReference>
<keyword evidence="6 18" id="KW-0963">Cytoplasm</keyword>
<dbReference type="InterPro" id="IPR011761">
    <property type="entry name" value="ATP-grasp"/>
</dbReference>
<keyword evidence="12 18" id="KW-0133">Cell shape</keyword>
<evidence type="ECO:0000256" key="17">
    <source>
        <dbReference type="ARBA" id="ARBA00060592"/>
    </source>
</evidence>
<evidence type="ECO:0000256" key="9">
    <source>
        <dbReference type="ARBA" id="ARBA00022741"/>
    </source>
</evidence>
<feature type="active site" evidence="19">
    <location>
        <position position="197"/>
    </location>
</feature>
<feature type="binding site" evidence="20">
    <location>
        <begin position="320"/>
        <end position="321"/>
    </location>
    <ligand>
        <name>ATP</name>
        <dbReference type="ChEBI" id="CHEBI:30616"/>
    </ligand>
</feature>
<dbReference type="InterPro" id="IPR005905">
    <property type="entry name" value="D_ala_D_ala"/>
</dbReference>
<keyword evidence="10 22" id="KW-0067">ATP-binding</keyword>
<feature type="binding site" evidence="20">
    <location>
        <position position="146"/>
    </location>
    <ligand>
        <name>ATP</name>
        <dbReference type="ChEBI" id="CHEBI:30616"/>
    </ligand>
</feature>
<keyword evidence="7 18" id="KW-0436">Ligase</keyword>
<comment type="cofactor">
    <cofactor evidence="21">
        <name>Mg(2+)</name>
        <dbReference type="ChEBI" id="CHEBI:18420"/>
    </cofactor>
    <cofactor evidence="21">
        <name>Mn(2+)</name>
        <dbReference type="ChEBI" id="CHEBI:29035"/>
    </cofactor>
    <text evidence="21">Binds 2 magnesium or manganese ions per subunit.</text>
</comment>
<feature type="domain" description="ATP-grasp" evidence="23">
    <location>
        <begin position="150"/>
        <end position="354"/>
    </location>
</feature>
<feature type="active site" evidence="19">
    <location>
        <position position="332"/>
    </location>
</feature>
<dbReference type="UniPathway" id="UPA00219"/>
<evidence type="ECO:0000256" key="5">
    <source>
        <dbReference type="ARBA" id="ARBA00010871"/>
    </source>
</evidence>
<keyword evidence="15 18" id="KW-0961">Cell wall biogenesis/degradation</keyword>
<comment type="pathway">
    <text evidence="4 18">Cell wall biogenesis; peptidoglycan biosynthesis.</text>
</comment>
<dbReference type="HAMAP" id="MF_00047">
    <property type="entry name" value="Dala_Dala_lig"/>
    <property type="match status" value="1"/>
</dbReference>
<keyword evidence="9 20" id="KW-0547">Nucleotide-binding</keyword>
<feature type="binding site" evidence="20">
    <location>
        <begin position="227"/>
        <end position="234"/>
    </location>
    <ligand>
        <name>ATP</name>
        <dbReference type="ChEBI" id="CHEBI:30616"/>
    </ligand>
</feature>
<dbReference type="PATRIC" id="fig|134287.3.peg.449"/>
<comment type="pathway">
    <text evidence="17">Glycan biosynthesis.</text>
</comment>
<evidence type="ECO:0000256" key="13">
    <source>
        <dbReference type="ARBA" id="ARBA00022984"/>
    </source>
</evidence>
<dbReference type="Gene3D" id="3.30.470.20">
    <property type="entry name" value="ATP-grasp fold, B domain"/>
    <property type="match status" value="1"/>
</dbReference>
<dbReference type="OrthoDB" id="9813261at2"/>
<evidence type="ECO:0000256" key="18">
    <source>
        <dbReference type="HAMAP-Rule" id="MF_00047"/>
    </source>
</evidence>
<dbReference type="RefSeq" id="WP_014889063.1">
    <property type="nucleotide sequence ID" value="NC_018420.1"/>
</dbReference>
<evidence type="ECO:0000256" key="8">
    <source>
        <dbReference type="ARBA" id="ARBA00022723"/>
    </source>
</evidence>
<dbReference type="NCBIfam" id="NF002378">
    <property type="entry name" value="PRK01372.1"/>
    <property type="match status" value="1"/>
</dbReference>
<evidence type="ECO:0000256" key="2">
    <source>
        <dbReference type="ARBA" id="ARBA00003921"/>
    </source>
</evidence>
<dbReference type="PANTHER" id="PTHR23132:SF25">
    <property type="entry name" value="D-ALANINE--D-ALANINE LIGASE A"/>
    <property type="match status" value="1"/>
</dbReference>
<keyword evidence="8 21" id="KW-0479">Metal-binding</keyword>
<keyword evidence="13 18" id="KW-0573">Peptidoglycan synthesis</keyword>
<accession>J3VUE8</accession>
<dbReference type="Gene3D" id="3.40.50.20">
    <property type="match status" value="1"/>
</dbReference>
<dbReference type="PANTHER" id="PTHR23132">
    <property type="entry name" value="D-ALANINE--D-ALANINE LIGASE"/>
    <property type="match status" value="1"/>
</dbReference>
<name>J3VUE8_9ENTR</name>
<evidence type="ECO:0000256" key="15">
    <source>
        <dbReference type="ARBA" id="ARBA00023316"/>
    </source>
</evidence>
<dbReference type="SUPFAM" id="SSF56059">
    <property type="entry name" value="Glutathione synthetase ATP-binding domain-like"/>
    <property type="match status" value="1"/>
</dbReference>
<protein>
    <recommendedName>
        <fullName evidence="18">D-alanine--D-alanine ligase</fullName>
        <ecNumber evidence="18">6.3.2.4</ecNumber>
    </recommendedName>
    <alternativeName>
        <fullName evidence="18">D-Ala-D-Ala ligase</fullName>
    </alternativeName>
    <alternativeName>
        <fullName evidence="18">D-alanylalanine synthetase</fullName>
    </alternativeName>
</protein>
<evidence type="ECO:0000256" key="10">
    <source>
        <dbReference type="ARBA" id="ARBA00022840"/>
    </source>
</evidence>
<evidence type="ECO:0000256" key="11">
    <source>
        <dbReference type="ARBA" id="ARBA00022842"/>
    </source>
</evidence>
<evidence type="ECO:0000256" key="1">
    <source>
        <dbReference type="ARBA" id="ARBA00001936"/>
    </source>
</evidence>
<dbReference type="GO" id="GO:0071555">
    <property type="term" value="P:cell wall organization"/>
    <property type="evidence" value="ECO:0007669"/>
    <property type="project" value="UniProtKB-KW"/>
</dbReference>
<proteinExistence type="inferred from homology"/>
<dbReference type="GO" id="GO:0009252">
    <property type="term" value="P:peptidoglycan biosynthetic process"/>
    <property type="evidence" value="ECO:0007669"/>
    <property type="project" value="UniProtKB-UniRule"/>
</dbReference>
<comment type="similarity">
    <text evidence="5 18">Belongs to the D-alanine--D-alanine ligase family.</text>
</comment>
<dbReference type="GO" id="GO:0005524">
    <property type="term" value="F:ATP binding"/>
    <property type="evidence" value="ECO:0007669"/>
    <property type="project" value="UniProtKB-UniRule"/>
</dbReference>
<dbReference type="Pfam" id="PF07478">
    <property type="entry name" value="Dala_Dala_lig_C"/>
    <property type="match status" value="1"/>
</dbReference>
<dbReference type="AlphaFoldDB" id="J3VUE8"/>
<dbReference type="NCBIfam" id="TIGR01205">
    <property type="entry name" value="D_ala_D_alaTIGR"/>
    <property type="match status" value="1"/>
</dbReference>
<evidence type="ECO:0000256" key="6">
    <source>
        <dbReference type="ARBA" id="ARBA00022490"/>
    </source>
</evidence>
<dbReference type="NCBIfam" id="NF002528">
    <property type="entry name" value="PRK01966.1-4"/>
    <property type="match status" value="1"/>
</dbReference>
<organism evidence="24 25">
    <name type="scientific">secondary endosymbiont of Heteropsylla cubana</name>
    <dbReference type="NCBI Taxonomy" id="134287"/>
    <lineage>
        <taxon>Bacteria</taxon>
        <taxon>Pseudomonadati</taxon>
        <taxon>Pseudomonadota</taxon>
        <taxon>Gammaproteobacteria</taxon>
        <taxon>Enterobacterales</taxon>
        <taxon>Enterobacteriaceae</taxon>
        <taxon>aphid secondary symbionts</taxon>
    </lineage>
</organism>
<dbReference type="PROSITE" id="PS00843">
    <property type="entry name" value="DALA_DALA_LIGASE_1"/>
    <property type="match status" value="1"/>
</dbReference>
<feature type="binding site" evidence="20">
    <location>
        <begin position="197"/>
        <end position="198"/>
    </location>
    <ligand>
        <name>ATP</name>
        <dbReference type="ChEBI" id="CHEBI:30616"/>
    </ligand>
</feature>
<dbReference type="PROSITE" id="PS00844">
    <property type="entry name" value="DALA_DALA_LIGASE_2"/>
    <property type="match status" value="1"/>
</dbReference>
<comment type="cofactor">
    <cofactor evidence="1">
        <name>Mn(2+)</name>
        <dbReference type="ChEBI" id="CHEBI:29035"/>
    </cofactor>
</comment>
<keyword evidence="14 21" id="KW-0464">Manganese</keyword>
<dbReference type="KEGG" id="sehc:A35E_00476"/>
<dbReference type="SUPFAM" id="SSF52440">
    <property type="entry name" value="PreATP-grasp domain"/>
    <property type="match status" value="1"/>
</dbReference>
<evidence type="ECO:0000313" key="25">
    <source>
        <dbReference type="Proteomes" id="UP000003937"/>
    </source>
</evidence>
<comment type="subcellular location">
    <subcellularLocation>
        <location evidence="3 18">Cytoplasm</location>
    </subcellularLocation>
</comment>
<dbReference type="Gene3D" id="3.30.1490.20">
    <property type="entry name" value="ATP-grasp fold, A domain"/>
    <property type="match status" value="1"/>
</dbReference>
<dbReference type="HOGENOM" id="CLU_039268_0_0_6"/>
<dbReference type="Proteomes" id="UP000003937">
    <property type="component" value="Chromosome"/>
</dbReference>
<evidence type="ECO:0000256" key="12">
    <source>
        <dbReference type="ARBA" id="ARBA00022960"/>
    </source>
</evidence>
<feature type="binding site" evidence="21">
    <location>
        <position position="321"/>
    </location>
    <ligand>
        <name>Mg(2+)</name>
        <dbReference type="ChEBI" id="CHEBI:18420"/>
        <label>1</label>
    </ligand>
</feature>
<sequence>MKQRNKEKQRIAVLFGGDSTEHQVSLRSSIDVVRSINRKKYDLTLIGVNKDGCWTLCNENQHVLNVDNLNTICLGPSRCCLAVVPGKSGIQLINSANGFLFPSVDVVFSLLHGACGENGSMQGLLRVMNIPHVGPDVLASAICIDKDMTKRVLRDAGILVTPSITLLRNADSISLDIDSIIDQLGLPLFIKPARQGSSIGITKVNYSTDFKLALELAFSYDSKVIVEQEICGREISIALLGNDFPEVSVCGEIFPNSEFYDYDAKYLNDSQATLVAPAKLSMDISHDLIEIARKAYLVLECNVMARIDFFLSNRGTILLNEVNTLPGFTSLSIYPKLWEASGLDYPDLLDRLITLAIDRR</sequence>
<dbReference type="InterPro" id="IPR016185">
    <property type="entry name" value="PreATP-grasp_dom_sf"/>
</dbReference>
<reference evidence="24 25" key="1">
    <citation type="journal article" date="2012" name="Mol. Biol. Evol.">
        <title>Genome reduction and co-evolution between the primary and secondary bacterial symbionts of psyllids.</title>
        <authorList>
            <person name="Sloan D.B."/>
            <person name="Moran N.A."/>
        </authorList>
    </citation>
    <scope>NUCLEOTIDE SEQUENCE [LARGE SCALE GENOMIC DNA]</scope>
    <source>
        <strain evidence="24">Hcub_S</strain>
    </source>
</reference>
<evidence type="ECO:0000259" key="23">
    <source>
        <dbReference type="PROSITE" id="PS50975"/>
    </source>
</evidence>
<evidence type="ECO:0000256" key="21">
    <source>
        <dbReference type="PIRSR" id="PIRSR039102-3"/>
    </source>
</evidence>
<feature type="binding site" evidence="21">
    <location>
        <position position="321"/>
    </location>
    <ligand>
        <name>Mg(2+)</name>
        <dbReference type="ChEBI" id="CHEBI:18420"/>
        <label>2</label>
    </ligand>
</feature>
<feature type="active site" evidence="19">
    <location>
        <position position="21"/>
    </location>
</feature>
<dbReference type="GO" id="GO:0046872">
    <property type="term" value="F:metal ion binding"/>
    <property type="evidence" value="ECO:0007669"/>
    <property type="project" value="UniProtKB-KW"/>
</dbReference>
<dbReference type="InterPro" id="IPR011127">
    <property type="entry name" value="Dala_Dala_lig_N"/>
</dbReference>
<feature type="binding site" evidence="21">
    <location>
        <position position="308"/>
    </location>
    <ligand>
        <name>Mg(2+)</name>
        <dbReference type="ChEBI" id="CHEBI:18420"/>
        <label>1</label>
    </ligand>
</feature>
<feature type="binding site" evidence="21">
    <location>
        <position position="323"/>
    </location>
    <ligand>
        <name>Mg(2+)</name>
        <dbReference type="ChEBI" id="CHEBI:18420"/>
        <label>2</label>
    </ligand>
</feature>
<comment type="function">
    <text evidence="2 18">Cell wall formation.</text>
</comment>
<evidence type="ECO:0000313" key="24">
    <source>
        <dbReference type="EMBL" id="AFP85766.1"/>
    </source>
</evidence>
<evidence type="ECO:0000256" key="22">
    <source>
        <dbReference type="PROSITE-ProRule" id="PRU00409"/>
    </source>
</evidence>
<dbReference type="InterPro" id="IPR000291">
    <property type="entry name" value="D-Ala_lig_Van_CS"/>
</dbReference>
<keyword evidence="25" id="KW-1185">Reference proteome</keyword>
<comment type="catalytic activity">
    <reaction evidence="16 18">
        <text>2 D-alanine + ATP = D-alanyl-D-alanine + ADP + phosphate + H(+)</text>
        <dbReference type="Rhea" id="RHEA:11224"/>
        <dbReference type="ChEBI" id="CHEBI:15378"/>
        <dbReference type="ChEBI" id="CHEBI:30616"/>
        <dbReference type="ChEBI" id="CHEBI:43474"/>
        <dbReference type="ChEBI" id="CHEBI:57416"/>
        <dbReference type="ChEBI" id="CHEBI:57822"/>
        <dbReference type="ChEBI" id="CHEBI:456216"/>
        <dbReference type="EC" id="6.3.2.4"/>
    </reaction>
</comment>